<feature type="region of interest" description="Disordered" evidence="1">
    <location>
        <begin position="39"/>
        <end position="75"/>
    </location>
</feature>
<gene>
    <name evidence="3" type="ORF">LVIROSA_LOCUS5851</name>
</gene>
<keyword evidence="4" id="KW-1185">Reference proteome</keyword>
<evidence type="ECO:0000256" key="2">
    <source>
        <dbReference type="SAM" id="SignalP"/>
    </source>
</evidence>
<feature type="signal peptide" evidence="2">
    <location>
        <begin position="1"/>
        <end position="26"/>
    </location>
</feature>
<evidence type="ECO:0000313" key="4">
    <source>
        <dbReference type="Proteomes" id="UP001157418"/>
    </source>
</evidence>
<feature type="chain" id="PRO_5043975754" evidence="2">
    <location>
        <begin position="27"/>
        <end position="75"/>
    </location>
</feature>
<comment type="caution">
    <text evidence="3">The sequence shown here is derived from an EMBL/GenBank/DDBJ whole genome shotgun (WGS) entry which is preliminary data.</text>
</comment>
<keyword evidence="2" id="KW-0732">Signal</keyword>
<dbReference type="AlphaFoldDB" id="A0AAU9M8C8"/>
<proteinExistence type="predicted"/>
<name>A0AAU9M8C8_9ASTR</name>
<sequence length="75" mass="8292">MKRIQILFPFLLCCLLLLPFPSKVHATKPVDFKVRSAHHSLNPGSIYGSTQEGKKAYKQPSGPNPVGNHGPPSRR</sequence>
<organism evidence="3 4">
    <name type="scientific">Lactuca virosa</name>
    <dbReference type="NCBI Taxonomy" id="75947"/>
    <lineage>
        <taxon>Eukaryota</taxon>
        <taxon>Viridiplantae</taxon>
        <taxon>Streptophyta</taxon>
        <taxon>Embryophyta</taxon>
        <taxon>Tracheophyta</taxon>
        <taxon>Spermatophyta</taxon>
        <taxon>Magnoliopsida</taxon>
        <taxon>eudicotyledons</taxon>
        <taxon>Gunneridae</taxon>
        <taxon>Pentapetalae</taxon>
        <taxon>asterids</taxon>
        <taxon>campanulids</taxon>
        <taxon>Asterales</taxon>
        <taxon>Asteraceae</taxon>
        <taxon>Cichorioideae</taxon>
        <taxon>Cichorieae</taxon>
        <taxon>Lactucinae</taxon>
        <taxon>Lactuca</taxon>
    </lineage>
</organism>
<dbReference type="Proteomes" id="UP001157418">
    <property type="component" value="Unassembled WGS sequence"/>
</dbReference>
<protein>
    <submittedName>
        <fullName evidence="3">Uncharacterized protein</fullName>
    </submittedName>
</protein>
<evidence type="ECO:0000256" key="1">
    <source>
        <dbReference type="SAM" id="MobiDB-lite"/>
    </source>
</evidence>
<dbReference type="EMBL" id="CAKMRJ010000113">
    <property type="protein sequence ID" value="CAH1418245.1"/>
    <property type="molecule type" value="Genomic_DNA"/>
</dbReference>
<evidence type="ECO:0000313" key="3">
    <source>
        <dbReference type="EMBL" id="CAH1418245.1"/>
    </source>
</evidence>
<reference evidence="3 4" key="1">
    <citation type="submission" date="2022-01" db="EMBL/GenBank/DDBJ databases">
        <authorList>
            <person name="Xiong W."/>
            <person name="Schranz E."/>
        </authorList>
    </citation>
    <scope>NUCLEOTIDE SEQUENCE [LARGE SCALE GENOMIC DNA]</scope>
</reference>
<accession>A0AAU9M8C8</accession>